<proteinExistence type="predicted"/>
<dbReference type="EMBL" id="GBRH01161277">
    <property type="protein sequence ID" value="JAE36619.1"/>
    <property type="molecule type" value="Transcribed_RNA"/>
</dbReference>
<reference evidence="1" key="2">
    <citation type="journal article" date="2015" name="Data Brief">
        <title>Shoot transcriptome of the giant reed, Arundo donax.</title>
        <authorList>
            <person name="Barrero R.A."/>
            <person name="Guerrero F.D."/>
            <person name="Moolhuijzen P."/>
            <person name="Goolsby J.A."/>
            <person name="Tidwell J."/>
            <person name="Bellgard S.E."/>
            <person name="Bellgard M.I."/>
        </authorList>
    </citation>
    <scope>NUCLEOTIDE SEQUENCE</scope>
    <source>
        <tissue evidence="1">Shoot tissue taken approximately 20 cm above the soil surface</tissue>
    </source>
</reference>
<protein>
    <submittedName>
        <fullName evidence="1">Uncharacterized protein</fullName>
    </submittedName>
</protein>
<sequence>MYFLLQILKTLIQQSCHCAYEAIYQKNLMLQVLLHLACCFHDILRLLRNFFNY</sequence>
<evidence type="ECO:0000313" key="1">
    <source>
        <dbReference type="EMBL" id="JAE36619.1"/>
    </source>
</evidence>
<organism evidence="1">
    <name type="scientific">Arundo donax</name>
    <name type="common">Giant reed</name>
    <name type="synonym">Donax arundinaceus</name>
    <dbReference type="NCBI Taxonomy" id="35708"/>
    <lineage>
        <taxon>Eukaryota</taxon>
        <taxon>Viridiplantae</taxon>
        <taxon>Streptophyta</taxon>
        <taxon>Embryophyta</taxon>
        <taxon>Tracheophyta</taxon>
        <taxon>Spermatophyta</taxon>
        <taxon>Magnoliopsida</taxon>
        <taxon>Liliopsida</taxon>
        <taxon>Poales</taxon>
        <taxon>Poaceae</taxon>
        <taxon>PACMAD clade</taxon>
        <taxon>Arundinoideae</taxon>
        <taxon>Arundineae</taxon>
        <taxon>Arundo</taxon>
    </lineage>
</organism>
<dbReference type="AlphaFoldDB" id="A0A0A9HLD2"/>
<name>A0A0A9HLD2_ARUDO</name>
<reference evidence="1" key="1">
    <citation type="submission" date="2014-09" db="EMBL/GenBank/DDBJ databases">
        <authorList>
            <person name="Magalhaes I.L.F."/>
            <person name="Oliveira U."/>
            <person name="Santos F.R."/>
            <person name="Vidigal T.H.D.A."/>
            <person name="Brescovit A.D."/>
            <person name="Santos A.J."/>
        </authorList>
    </citation>
    <scope>NUCLEOTIDE SEQUENCE</scope>
    <source>
        <tissue evidence="1">Shoot tissue taken approximately 20 cm above the soil surface</tissue>
    </source>
</reference>
<accession>A0A0A9HLD2</accession>